<feature type="non-terminal residue" evidence="2">
    <location>
        <position position="1"/>
    </location>
</feature>
<feature type="region of interest" description="Disordered" evidence="1">
    <location>
        <begin position="201"/>
        <end position="221"/>
    </location>
</feature>
<sequence length="242" mass="27629">KSPSISGTTEKMESIVNFANVSLDALERVDMAGAKKYYEMAKEIDFKIATRIFEQDYAFDFARRYADIVESYLVGIIETNIRHNSTYHGMGVISWDINGDIEVDVKLDRLNMAFDNAVSFLGEPESMISASAARVNLVFFESFDEDGDGIPDFFQSKVVEETTKKKEKREKRNCAVEGCMALEYRREGICNRHMRQGVEIPKPIDVPKPKRKSKRDFATEKPVLTKEMIESENIELIDVPDE</sequence>
<organism evidence="2">
    <name type="scientific">marine metagenome</name>
    <dbReference type="NCBI Taxonomy" id="408172"/>
    <lineage>
        <taxon>unclassified sequences</taxon>
        <taxon>metagenomes</taxon>
        <taxon>ecological metagenomes</taxon>
    </lineage>
</organism>
<name>A0A383C6L4_9ZZZZ</name>
<accession>A0A383C6L4</accession>
<feature type="non-terminal residue" evidence="2">
    <location>
        <position position="242"/>
    </location>
</feature>
<proteinExistence type="predicted"/>
<dbReference type="EMBL" id="UINC01205887">
    <property type="protein sequence ID" value="SVE27265.1"/>
    <property type="molecule type" value="Genomic_DNA"/>
</dbReference>
<evidence type="ECO:0000256" key="1">
    <source>
        <dbReference type="SAM" id="MobiDB-lite"/>
    </source>
</evidence>
<evidence type="ECO:0000313" key="2">
    <source>
        <dbReference type="EMBL" id="SVE27265.1"/>
    </source>
</evidence>
<gene>
    <name evidence="2" type="ORF">METZ01_LOCUS480119</name>
</gene>
<protein>
    <submittedName>
        <fullName evidence="2">Uncharacterized protein</fullName>
    </submittedName>
</protein>
<dbReference type="AlphaFoldDB" id="A0A383C6L4"/>
<reference evidence="2" key="1">
    <citation type="submission" date="2018-05" db="EMBL/GenBank/DDBJ databases">
        <authorList>
            <person name="Lanie J.A."/>
            <person name="Ng W.-L."/>
            <person name="Kazmierczak K.M."/>
            <person name="Andrzejewski T.M."/>
            <person name="Davidsen T.M."/>
            <person name="Wayne K.J."/>
            <person name="Tettelin H."/>
            <person name="Glass J.I."/>
            <person name="Rusch D."/>
            <person name="Podicherti R."/>
            <person name="Tsui H.-C.T."/>
            <person name="Winkler M.E."/>
        </authorList>
    </citation>
    <scope>NUCLEOTIDE SEQUENCE</scope>
</reference>